<evidence type="ECO:0000313" key="8">
    <source>
        <dbReference type="RefSeq" id="XP_039140759.1"/>
    </source>
</evidence>
<dbReference type="PANTHER" id="PTHR31580">
    <property type="entry name" value="FILAMENT-LIKE PLANT PROTEIN 4"/>
    <property type="match status" value="1"/>
</dbReference>
<dbReference type="Proteomes" id="UP001515500">
    <property type="component" value="Chromosome 15"/>
</dbReference>
<evidence type="ECO:0000256" key="1">
    <source>
        <dbReference type="ARBA" id="ARBA00005921"/>
    </source>
</evidence>
<dbReference type="GeneID" id="120277945"/>
<keyword evidence="2 3" id="KW-0175">Coiled coil</keyword>
<evidence type="ECO:0000256" key="2">
    <source>
        <dbReference type="ARBA" id="ARBA00023054"/>
    </source>
</evidence>
<dbReference type="RefSeq" id="XP_039140759.1">
    <property type="nucleotide sequence ID" value="XM_039284825.1"/>
</dbReference>
<keyword evidence="5" id="KW-1185">Reference proteome</keyword>
<dbReference type="Pfam" id="PF05911">
    <property type="entry name" value="FPP"/>
    <property type="match status" value="4"/>
</dbReference>
<feature type="coiled-coil region" evidence="3">
    <location>
        <begin position="371"/>
        <end position="633"/>
    </location>
</feature>
<feature type="coiled-coil region" evidence="3">
    <location>
        <begin position="105"/>
        <end position="226"/>
    </location>
</feature>
<evidence type="ECO:0000256" key="3">
    <source>
        <dbReference type="SAM" id="Coils"/>
    </source>
</evidence>
<evidence type="ECO:0000313" key="7">
    <source>
        <dbReference type="RefSeq" id="XP_039140758.1"/>
    </source>
</evidence>
<evidence type="ECO:0000313" key="6">
    <source>
        <dbReference type="RefSeq" id="XP_039140757.1"/>
    </source>
</evidence>
<dbReference type="RefSeq" id="XP_039140757.1">
    <property type="nucleotide sequence ID" value="XM_039284823.1"/>
</dbReference>
<feature type="compositionally biased region" description="Basic and acidic residues" evidence="4">
    <location>
        <begin position="1"/>
        <end position="18"/>
    </location>
</feature>
<gene>
    <name evidence="6 7 8" type="primary">LOC120277945</name>
</gene>
<comment type="similarity">
    <text evidence="1">Belongs to the FPP family.</text>
</comment>
<sequence>MDRRSWLWRRKSSEKSPGETESSGSVSSLSERFSDDHEASRASPNTASPNFGRSPEVSSRTDNVEVNETVKILTEKLSAALSNVSAKEELVKQHAKVTEEAVSGWEKAENEVVLLKQQLEAAFQKNSALEDRIGHLDGALKECVRELRQSREEQEEKIRDAIINNSCDWESQKLELESGMSELRTQLEAAKAEALLSVDHDFRSKLEQFEKENSVLKLELVAQAKDLQMLILERDLSIQAAETASKQHLESIKKINKIESECRRLQSMGRRMSAVNDQKVPSSVCLESLTDSQSDCGERLHAVDQEASRSDSWANALIVELDQFKNEKSSTRDLANSIDIELMDDFLEMERLVGLPETENGSSTGPSKAQTDALHRQLTELEAKIEMLESENTELEVALADTRKQLELSTHQLTLAEIKLTELQRQLDFADKSKQLAMIEVVDAEERRKIVESQLELAQSEVKKFSEKIYLLELNSEKEKAMYVAVAAKLEAAETTINDLESQLQSAVQEARKLHDKVGILEREVEEKTILSSELEVVKKELELELETSNVKAKAMSANFTGKVETLEIARNAIESQLELSQLEVRELQDKVRVLQREIEEERASVVVFASKCRDLEDELSKRKQEIELHQTAFSNGDLKMKQDKERVIAAGKLAECQKTINSLNRHLQLLATLDDFMIENEMPELGCDSAASAEGSLVLNGKNGGSSPSLIPSSSSSFYEIARHLSRNRINGQIEN</sequence>
<dbReference type="AlphaFoldDB" id="A0AB40CQC9"/>
<protein>
    <submittedName>
        <fullName evidence="6 7">Filament-like plant protein 3</fullName>
    </submittedName>
</protein>
<dbReference type="PANTHER" id="PTHR31580:SF49">
    <property type="entry name" value="FILAMENT-LIKE PLANT PROTEIN 3"/>
    <property type="match status" value="1"/>
</dbReference>
<feature type="region of interest" description="Disordered" evidence="4">
    <location>
        <begin position="1"/>
        <end position="63"/>
    </location>
</feature>
<accession>A0AB40CQC9</accession>
<name>A0AB40CQC9_DIOCR</name>
<dbReference type="InterPro" id="IPR008587">
    <property type="entry name" value="FPP_plant"/>
</dbReference>
<feature type="compositionally biased region" description="Low complexity" evidence="4">
    <location>
        <begin position="19"/>
        <end position="31"/>
    </location>
</feature>
<dbReference type="RefSeq" id="XP_039140758.1">
    <property type="nucleotide sequence ID" value="XM_039284824.1"/>
</dbReference>
<feature type="compositionally biased region" description="Polar residues" evidence="4">
    <location>
        <begin position="42"/>
        <end position="63"/>
    </location>
</feature>
<reference evidence="6 7" key="1">
    <citation type="submission" date="2025-04" db="UniProtKB">
        <authorList>
            <consortium name="RefSeq"/>
        </authorList>
    </citation>
    <scope>IDENTIFICATION</scope>
</reference>
<evidence type="ECO:0000256" key="4">
    <source>
        <dbReference type="SAM" id="MobiDB-lite"/>
    </source>
</evidence>
<organism evidence="5 6">
    <name type="scientific">Dioscorea cayennensis subsp. rotundata</name>
    <name type="common">White Guinea yam</name>
    <name type="synonym">Dioscorea rotundata</name>
    <dbReference type="NCBI Taxonomy" id="55577"/>
    <lineage>
        <taxon>Eukaryota</taxon>
        <taxon>Viridiplantae</taxon>
        <taxon>Streptophyta</taxon>
        <taxon>Embryophyta</taxon>
        <taxon>Tracheophyta</taxon>
        <taxon>Spermatophyta</taxon>
        <taxon>Magnoliopsida</taxon>
        <taxon>Liliopsida</taxon>
        <taxon>Dioscoreales</taxon>
        <taxon>Dioscoreaceae</taxon>
        <taxon>Dioscorea</taxon>
    </lineage>
</organism>
<evidence type="ECO:0000313" key="5">
    <source>
        <dbReference type="Proteomes" id="UP001515500"/>
    </source>
</evidence>
<proteinExistence type="inferred from homology"/>